<dbReference type="GO" id="GO:0003677">
    <property type="term" value="F:DNA binding"/>
    <property type="evidence" value="ECO:0007669"/>
    <property type="project" value="InterPro"/>
</dbReference>
<dbReference type="GO" id="GO:0015074">
    <property type="term" value="P:DNA integration"/>
    <property type="evidence" value="ECO:0007669"/>
    <property type="project" value="InterPro"/>
</dbReference>
<dbReference type="GO" id="GO:0006310">
    <property type="term" value="P:DNA recombination"/>
    <property type="evidence" value="ECO:0007669"/>
    <property type="project" value="InterPro"/>
</dbReference>
<comment type="caution">
    <text evidence="1">The sequence shown here is derived from an EMBL/GenBank/DDBJ whole genome shotgun (WGS) entry which is preliminary data.</text>
</comment>
<keyword evidence="2" id="KW-1185">Reference proteome</keyword>
<proteinExistence type="predicted"/>
<name>A0A1Y2C6A5_9FUNG</name>
<sequence>IGLEAHLYGTHSFRRGGAQYFLSESRWDLTMICNWGGWPLELGSVTLVR</sequence>
<feature type="non-terminal residue" evidence="1">
    <location>
        <position position="1"/>
    </location>
</feature>
<organism evidence="1 2">
    <name type="scientific">Rhizoclosmatium globosum</name>
    <dbReference type="NCBI Taxonomy" id="329046"/>
    <lineage>
        <taxon>Eukaryota</taxon>
        <taxon>Fungi</taxon>
        <taxon>Fungi incertae sedis</taxon>
        <taxon>Chytridiomycota</taxon>
        <taxon>Chytridiomycota incertae sedis</taxon>
        <taxon>Chytridiomycetes</taxon>
        <taxon>Chytridiales</taxon>
        <taxon>Chytriomycetaceae</taxon>
        <taxon>Rhizoclosmatium</taxon>
    </lineage>
</organism>
<accession>A0A1Y2C6A5</accession>
<dbReference type="AlphaFoldDB" id="A0A1Y2C6A5"/>
<dbReference type="Gene3D" id="1.10.443.10">
    <property type="entry name" value="Intergrase catalytic core"/>
    <property type="match status" value="1"/>
</dbReference>
<dbReference type="InterPro" id="IPR013762">
    <property type="entry name" value="Integrase-like_cat_sf"/>
</dbReference>
<evidence type="ECO:0000313" key="2">
    <source>
        <dbReference type="Proteomes" id="UP000193642"/>
    </source>
</evidence>
<dbReference type="EMBL" id="MCGO01000028">
    <property type="protein sequence ID" value="ORY42466.1"/>
    <property type="molecule type" value="Genomic_DNA"/>
</dbReference>
<gene>
    <name evidence="1" type="ORF">BCR33DRAFT_660715</name>
</gene>
<reference evidence="1 2" key="1">
    <citation type="submission" date="2016-07" db="EMBL/GenBank/DDBJ databases">
        <title>Pervasive Adenine N6-methylation of Active Genes in Fungi.</title>
        <authorList>
            <consortium name="DOE Joint Genome Institute"/>
            <person name="Mondo S.J."/>
            <person name="Dannebaum R.O."/>
            <person name="Kuo R.C."/>
            <person name="Labutti K."/>
            <person name="Haridas S."/>
            <person name="Kuo A."/>
            <person name="Salamov A."/>
            <person name="Ahrendt S.R."/>
            <person name="Lipzen A."/>
            <person name="Sullivan W."/>
            <person name="Andreopoulos W.B."/>
            <person name="Clum A."/>
            <person name="Lindquist E."/>
            <person name="Daum C."/>
            <person name="Ramamoorthy G.K."/>
            <person name="Gryganskyi A."/>
            <person name="Culley D."/>
            <person name="Magnuson J.K."/>
            <person name="James T.Y."/>
            <person name="O'Malley M.A."/>
            <person name="Stajich J.E."/>
            <person name="Spatafora J.W."/>
            <person name="Visel A."/>
            <person name="Grigoriev I.V."/>
        </authorList>
    </citation>
    <scope>NUCLEOTIDE SEQUENCE [LARGE SCALE GENOMIC DNA]</scope>
    <source>
        <strain evidence="1 2">JEL800</strain>
    </source>
</reference>
<dbReference type="Proteomes" id="UP000193642">
    <property type="component" value="Unassembled WGS sequence"/>
</dbReference>
<dbReference type="OrthoDB" id="3163890at2759"/>
<evidence type="ECO:0000313" key="1">
    <source>
        <dbReference type="EMBL" id="ORY42466.1"/>
    </source>
</evidence>
<protein>
    <submittedName>
        <fullName evidence="1">Uncharacterized protein</fullName>
    </submittedName>
</protein>